<evidence type="ECO:0000259" key="5">
    <source>
        <dbReference type="PROSITE" id="PS50887"/>
    </source>
</evidence>
<dbReference type="NCBIfam" id="TIGR00254">
    <property type="entry name" value="GGDEF"/>
    <property type="match status" value="1"/>
</dbReference>
<dbReference type="AlphaFoldDB" id="A0A4P6P459"/>
<reference evidence="6 7" key="1">
    <citation type="submission" date="2018-12" db="EMBL/GenBank/DDBJ databases">
        <title>Complete genome of Litorilituus sediminis.</title>
        <authorList>
            <person name="Liu A."/>
            <person name="Rong J."/>
        </authorList>
    </citation>
    <scope>NUCLEOTIDE SEQUENCE [LARGE SCALE GENOMIC DNA]</scope>
    <source>
        <strain evidence="6 7">JCM 17549</strain>
    </source>
</reference>
<dbReference type="Pfam" id="PF00990">
    <property type="entry name" value="GGDEF"/>
    <property type="match status" value="1"/>
</dbReference>
<dbReference type="CDD" id="cd01949">
    <property type="entry name" value="GGDEF"/>
    <property type="match status" value="1"/>
</dbReference>
<protein>
    <recommendedName>
        <fullName evidence="2">diguanylate cyclase</fullName>
        <ecNumber evidence="2">2.7.7.65</ecNumber>
    </recommendedName>
</protein>
<accession>A0A4P6P459</accession>
<comment type="cofactor">
    <cofactor evidence="1">
        <name>Mg(2+)</name>
        <dbReference type="ChEBI" id="CHEBI:18420"/>
    </cofactor>
</comment>
<keyword evidence="4" id="KW-1133">Transmembrane helix</keyword>
<feature type="domain" description="GGDEF" evidence="5">
    <location>
        <begin position="219"/>
        <end position="352"/>
    </location>
</feature>
<dbReference type="GO" id="GO:0052621">
    <property type="term" value="F:diguanylate cyclase activity"/>
    <property type="evidence" value="ECO:0007669"/>
    <property type="project" value="UniProtKB-EC"/>
</dbReference>
<gene>
    <name evidence="6" type="ORF">EMK97_12100</name>
</gene>
<evidence type="ECO:0000313" key="7">
    <source>
        <dbReference type="Proteomes" id="UP000290244"/>
    </source>
</evidence>
<keyword evidence="4" id="KW-0812">Transmembrane</keyword>
<evidence type="ECO:0000313" key="6">
    <source>
        <dbReference type="EMBL" id="QBG36406.1"/>
    </source>
</evidence>
<feature type="transmembrane region" description="Helical" evidence="4">
    <location>
        <begin position="53"/>
        <end position="70"/>
    </location>
</feature>
<evidence type="ECO:0000256" key="1">
    <source>
        <dbReference type="ARBA" id="ARBA00001946"/>
    </source>
</evidence>
<dbReference type="FunFam" id="3.30.70.270:FF:000001">
    <property type="entry name" value="Diguanylate cyclase domain protein"/>
    <property type="match status" value="1"/>
</dbReference>
<dbReference type="PROSITE" id="PS50887">
    <property type="entry name" value="GGDEF"/>
    <property type="match status" value="1"/>
</dbReference>
<feature type="transmembrane region" description="Helical" evidence="4">
    <location>
        <begin position="123"/>
        <end position="141"/>
    </location>
</feature>
<dbReference type="OrthoDB" id="9813903at2"/>
<dbReference type="InterPro" id="IPR050469">
    <property type="entry name" value="Diguanylate_Cyclase"/>
</dbReference>
<evidence type="ECO:0000256" key="2">
    <source>
        <dbReference type="ARBA" id="ARBA00012528"/>
    </source>
</evidence>
<dbReference type="EC" id="2.7.7.65" evidence="2"/>
<dbReference type="Proteomes" id="UP000290244">
    <property type="component" value="Chromosome"/>
</dbReference>
<comment type="catalytic activity">
    <reaction evidence="3">
        <text>2 GTP = 3',3'-c-di-GMP + 2 diphosphate</text>
        <dbReference type="Rhea" id="RHEA:24898"/>
        <dbReference type="ChEBI" id="CHEBI:33019"/>
        <dbReference type="ChEBI" id="CHEBI:37565"/>
        <dbReference type="ChEBI" id="CHEBI:58805"/>
        <dbReference type="EC" id="2.7.7.65"/>
    </reaction>
</comment>
<feature type="transmembrane region" description="Helical" evidence="4">
    <location>
        <begin position="153"/>
        <end position="172"/>
    </location>
</feature>
<dbReference type="PANTHER" id="PTHR45138:SF9">
    <property type="entry name" value="DIGUANYLATE CYCLASE DGCM-RELATED"/>
    <property type="match status" value="1"/>
</dbReference>
<keyword evidence="4" id="KW-0472">Membrane</keyword>
<organism evidence="6 7">
    <name type="scientific">Litorilituus sediminis</name>
    <dbReference type="NCBI Taxonomy" id="718192"/>
    <lineage>
        <taxon>Bacteria</taxon>
        <taxon>Pseudomonadati</taxon>
        <taxon>Pseudomonadota</taxon>
        <taxon>Gammaproteobacteria</taxon>
        <taxon>Alteromonadales</taxon>
        <taxon>Colwelliaceae</taxon>
        <taxon>Litorilituus</taxon>
    </lineage>
</organism>
<evidence type="ECO:0000256" key="4">
    <source>
        <dbReference type="SAM" id="Phobius"/>
    </source>
</evidence>
<keyword evidence="7" id="KW-1185">Reference proteome</keyword>
<dbReference type="EMBL" id="CP034759">
    <property type="protein sequence ID" value="QBG36406.1"/>
    <property type="molecule type" value="Genomic_DNA"/>
</dbReference>
<dbReference type="KEGG" id="lsd:EMK97_12100"/>
<evidence type="ECO:0000256" key="3">
    <source>
        <dbReference type="ARBA" id="ARBA00034247"/>
    </source>
</evidence>
<dbReference type="RefSeq" id="WP_130602528.1">
    <property type="nucleotide sequence ID" value="NZ_CP034759.1"/>
</dbReference>
<dbReference type="InterPro" id="IPR000160">
    <property type="entry name" value="GGDEF_dom"/>
</dbReference>
<dbReference type="SUPFAM" id="SSF55073">
    <property type="entry name" value="Nucleotide cyclase"/>
    <property type="match status" value="1"/>
</dbReference>
<name>A0A4P6P459_9GAMM</name>
<feature type="transmembrane region" description="Helical" evidence="4">
    <location>
        <begin position="28"/>
        <end position="47"/>
    </location>
</feature>
<dbReference type="InterPro" id="IPR043128">
    <property type="entry name" value="Rev_trsase/Diguanyl_cyclase"/>
</dbReference>
<dbReference type="Gene3D" id="3.30.70.270">
    <property type="match status" value="1"/>
</dbReference>
<sequence>MKTWLKGYLLLEKDIGSSSYRKEVTGNFVILFSFFLLITLTISNFFFSSLPIFYTNLGLLAALFLTFFLFKSNKKHIVHAIAVVMCLGIFLIVYINQGQGYTPIWSFLFIYLIMSLYGHKKGLAISGIFLLTLLAVLAKWLGEGISSLEYVRFAFVSLFTLFFAYLAELLIARTFKKLHATQLKLEKMTKTDALTGLHNRRHFNETLVEKINSAKRSKELLALAIIDIDHFKMHNDKFGHPAGDAALVALAKLLQETMKRSDDVLFRLGGEEFALLYKPKDDVSAIALLEKIRHAVEQLDISQGVVERITISAGLSLIKPHYNTSFEQVYKATDDLLYQAKELGRNRVVVSP</sequence>
<feature type="transmembrane region" description="Helical" evidence="4">
    <location>
        <begin position="77"/>
        <end position="95"/>
    </location>
</feature>
<dbReference type="PANTHER" id="PTHR45138">
    <property type="entry name" value="REGULATORY COMPONENTS OF SENSORY TRANSDUCTION SYSTEM"/>
    <property type="match status" value="1"/>
</dbReference>
<proteinExistence type="predicted"/>
<dbReference type="InterPro" id="IPR029787">
    <property type="entry name" value="Nucleotide_cyclase"/>
</dbReference>
<dbReference type="SMART" id="SM00267">
    <property type="entry name" value="GGDEF"/>
    <property type="match status" value="1"/>
</dbReference>
<feature type="transmembrane region" description="Helical" evidence="4">
    <location>
        <begin position="101"/>
        <end position="118"/>
    </location>
</feature>